<evidence type="ECO:0000313" key="1">
    <source>
        <dbReference type="EMBL" id="CCK77541.1"/>
    </source>
</evidence>
<name>R4YQS7_OLEAN</name>
<dbReference type="Proteomes" id="UP000032749">
    <property type="component" value="Chromosome"/>
</dbReference>
<reference evidence="1 2" key="1">
    <citation type="journal article" date="2013" name="Nat. Commun.">
        <title>Genome sequence and functional genomic analysis of the oil-degrading bacterium Oleispira antarctica.</title>
        <authorList>
            <person name="Kube M."/>
            <person name="Chernikova T.N."/>
            <person name="Al-Ramahi Y."/>
            <person name="Beloqui A."/>
            <person name="Lopez-Cortez N."/>
            <person name="Guazzaroni M.E."/>
            <person name="Heipieper H.J."/>
            <person name="Klages S."/>
            <person name="Kotsyurbenko O.R."/>
            <person name="Langer I."/>
            <person name="Nechitaylo T.Y."/>
            <person name="Lunsdorf H."/>
            <person name="Fernandez M."/>
            <person name="Juarez S."/>
            <person name="Ciordia S."/>
            <person name="Singer A."/>
            <person name="Kagan O."/>
            <person name="Egorova O."/>
            <person name="Petit P.A."/>
            <person name="Stogios P."/>
            <person name="Kim Y."/>
            <person name="Tchigvintsev A."/>
            <person name="Flick R."/>
            <person name="Denaro R."/>
            <person name="Genovese M."/>
            <person name="Albar J.P."/>
            <person name="Reva O.N."/>
            <person name="Martinez-Gomariz M."/>
            <person name="Tran H."/>
            <person name="Ferrer M."/>
            <person name="Savchenko A."/>
            <person name="Yakunin A.F."/>
            <person name="Yakimov M.M."/>
            <person name="Golyshina O.V."/>
            <person name="Reinhardt R."/>
            <person name="Golyshin P.N."/>
        </authorList>
    </citation>
    <scope>NUCLEOTIDE SEQUENCE [LARGE SCALE GENOMIC DNA]</scope>
</reference>
<keyword evidence="2" id="KW-1185">Reference proteome</keyword>
<gene>
    <name evidence="1" type="ORF">OLEAN_C33650</name>
</gene>
<dbReference type="HOGENOM" id="CLU_2331010_0_0_6"/>
<dbReference type="AlphaFoldDB" id="R4YQS7"/>
<dbReference type="EMBL" id="FO203512">
    <property type="protein sequence ID" value="CCK77541.1"/>
    <property type="molecule type" value="Genomic_DNA"/>
</dbReference>
<sequence length="98" mass="10734">MAISDGEYVFQHKFAEHPNMSSIQLNVIVKGVLVTVINADDDAIFPLGIIDHGELFWHKGSGQWIIVYSPEDKDAKDVGGCSAGPSVIDLKGKVYWTC</sequence>
<organism evidence="1 2">
    <name type="scientific">Oleispira antarctica RB-8</name>
    <dbReference type="NCBI Taxonomy" id="698738"/>
    <lineage>
        <taxon>Bacteria</taxon>
        <taxon>Pseudomonadati</taxon>
        <taxon>Pseudomonadota</taxon>
        <taxon>Gammaproteobacteria</taxon>
        <taxon>Oceanospirillales</taxon>
        <taxon>Oceanospirillaceae</taxon>
        <taxon>Oleispira</taxon>
    </lineage>
</organism>
<dbReference type="KEGG" id="oai:OLEAN_C33650"/>
<evidence type="ECO:0000313" key="2">
    <source>
        <dbReference type="Proteomes" id="UP000032749"/>
    </source>
</evidence>
<protein>
    <submittedName>
        <fullName evidence="1">Uncharacterized protein</fullName>
    </submittedName>
</protein>
<accession>R4YQS7</accession>
<proteinExistence type="predicted"/>